<evidence type="ECO:0000313" key="3">
    <source>
        <dbReference type="Proteomes" id="UP000031057"/>
    </source>
</evidence>
<dbReference type="PANTHER" id="PTHR43792:SF1">
    <property type="entry name" value="N-ACETYLTRANSFERASE DOMAIN-CONTAINING PROTEIN"/>
    <property type="match status" value="1"/>
</dbReference>
<dbReference type="Pfam" id="PF13302">
    <property type="entry name" value="Acetyltransf_3"/>
    <property type="match status" value="1"/>
</dbReference>
<dbReference type="STRING" id="1348853.LK12_09245"/>
<comment type="caution">
    <text evidence="2">The sequence shown here is derived from an EMBL/GenBank/DDBJ whole genome shotgun (WGS) entry which is preliminary data.</text>
</comment>
<proteinExistence type="predicted"/>
<name>A0A0B1ZPB8_9SPHN</name>
<feature type="domain" description="N-acetyltransferase" evidence="1">
    <location>
        <begin position="10"/>
        <end position="167"/>
    </location>
</feature>
<dbReference type="RefSeq" id="WP_039282527.1">
    <property type="nucleotide sequence ID" value="NZ_JTDI01000003.1"/>
</dbReference>
<organism evidence="2 3">
    <name type="scientific">Novosphingobium malaysiense</name>
    <dbReference type="NCBI Taxonomy" id="1348853"/>
    <lineage>
        <taxon>Bacteria</taxon>
        <taxon>Pseudomonadati</taxon>
        <taxon>Pseudomonadota</taxon>
        <taxon>Alphaproteobacteria</taxon>
        <taxon>Sphingomonadales</taxon>
        <taxon>Sphingomonadaceae</taxon>
        <taxon>Novosphingobium</taxon>
    </lineage>
</organism>
<evidence type="ECO:0000259" key="1">
    <source>
        <dbReference type="PROSITE" id="PS51186"/>
    </source>
</evidence>
<dbReference type="Gene3D" id="3.40.630.30">
    <property type="match status" value="1"/>
</dbReference>
<dbReference type="SUPFAM" id="SSF55729">
    <property type="entry name" value="Acyl-CoA N-acyltransferases (Nat)"/>
    <property type="match status" value="1"/>
</dbReference>
<reference evidence="2 3" key="1">
    <citation type="submission" date="2014-10" db="EMBL/GenBank/DDBJ databases">
        <title>Genome sequence of Novosphingobium malaysiense MUSC 273(T).</title>
        <authorList>
            <person name="Lee L.-H."/>
        </authorList>
    </citation>
    <scope>NUCLEOTIDE SEQUENCE [LARGE SCALE GENOMIC DNA]</scope>
    <source>
        <strain evidence="2 3">MUSC 273</strain>
    </source>
</reference>
<dbReference type="Proteomes" id="UP000031057">
    <property type="component" value="Unassembled WGS sequence"/>
</dbReference>
<dbReference type="OrthoDB" id="6293260at2"/>
<dbReference type="EMBL" id="JTDI01000003">
    <property type="protein sequence ID" value="KHK91094.1"/>
    <property type="molecule type" value="Genomic_DNA"/>
</dbReference>
<dbReference type="AlphaFoldDB" id="A0A0B1ZPB8"/>
<dbReference type="PROSITE" id="PS51186">
    <property type="entry name" value="GNAT"/>
    <property type="match status" value="1"/>
</dbReference>
<gene>
    <name evidence="2" type="ORF">LK12_09245</name>
</gene>
<accession>A0A0B1ZPB8</accession>
<dbReference type="InterPro" id="IPR051531">
    <property type="entry name" value="N-acetyltransferase"/>
</dbReference>
<dbReference type="InterPro" id="IPR016181">
    <property type="entry name" value="Acyl_CoA_acyltransferase"/>
</dbReference>
<dbReference type="PANTHER" id="PTHR43792">
    <property type="entry name" value="GNAT FAMILY, PUTATIVE (AFU_ORTHOLOGUE AFUA_3G00765)-RELATED-RELATED"/>
    <property type="match status" value="1"/>
</dbReference>
<evidence type="ECO:0000313" key="2">
    <source>
        <dbReference type="EMBL" id="KHK91094.1"/>
    </source>
</evidence>
<dbReference type="InterPro" id="IPR000182">
    <property type="entry name" value="GNAT_dom"/>
</dbReference>
<keyword evidence="3" id="KW-1185">Reference proteome</keyword>
<dbReference type="GO" id="GO:0016747">
    <property type="term" value="F:acyltransferase activity, transferring groups other than amino-acyl groups"/>
    <property type="evidence" value="ECO:0007669"/>
    <property type="project" value="InterPro"/>
</dbReference>
<protein>
    <submittedName>
        <fullName evidence="2">GNAT family acetyltransferase</fullName>
    </submittedName>
</protein>
<sequence length="168" mass="18802">MIPTIETDRLVLRGPQAEDYPVYRDFFADAQASGFYGGPLPADAAWRVLATDIGHWHLRGYGRWALVTKDGNETIGGCGLWWPKGYPRSELTWWVVTAARRRGFALEASRAAVAFGYRELGWPLVETHMSDANHAARGLVEKLGGEVIARERFPDGLCRNVYRLPCPV</sequence>
<keyword evidence="2" id="KW-0808">Transferase</keyword>